<feature type="signal peptide" evidence="2">
    <location>
        <begin position="1"/>
        <end position="21"/>
    </location>
</feature>
<sequence length="320" mass="33612">MTLLRIMLTAALAALAAGAGAQTFPTRPVTVVVPYTPGAGGDFIARKLAPEMARVLGQPVVVENRVGASGTIGTSGVAKAPPDGHTLLSTADTITMLPYLYKSATFSPSKDFAPVAMVATGTWALAVTPSLPAQSLAELVELAKKRPGGLSYASPGLGTPHYFLMELFKQTARIDMLHVPYKGMSGLVTDLIGGQVQAALLSLNVALPHVAAGKLRLVAVIADHRSPLAPSVPTLQEAGYANFPFAPWIGLLAPAGTPRPVIERLHRAVGQALASAEIRESLHQQGLEVALSSPEELGTRIRADMERWKDLVERSGVEPE</sequence>
<dbReference type="AlphaFoldDB" id="A0A4Q7NKC7"/>
<dbReference type="Gene3D" id="3.40.190.150">
    <property type="entry name" value="Bordetella uptake gene, domain 1"/>
    <property type="match status" value="1"/>
</dbReference>
<dbReference type="PIRSF" id="PIRSF017082">
    <property type="entry name" value="YflP"/>
    <property type="match status" value="1"/>
</dbReference>
<protein>
    <submittedName>
        <fullName evidence="3">Tripartite-type tricarboxylate transporter receptor subunit TctC</fullName>
    </submittedName>
</protein>
<accession>A0A4Q7NKC7</accession>
<dbReference type="OrthoDB" id="8678477at2"/>
<name>A0A4Q7NKC7_9BURK</name>
<dbReference type="EMBL" id="SGXC01000001">
    <property type="protein sequence ID" value="RZS85463.1"/>
    <property type="molecule type" value="Genomic_DNA"/>
</dbReference>
<dbReference type="Gene3D" id="3.40.190.10">
    <property type="entry name" value="Periplasmic binding protein-like II"/>
    <property type="match status" value="1"/>
</dbReference>
<proteinExistence type="inferred from homology"/>
<evidence type="ECO:0000313" key="3">
    <source>
        <dbReference type="EMBL" id="RZS85463.1"/>
    </source>
</evidence>
<keyword evidence="4" id="KW-1185">Reference proteome</keyword>
<dbReference type="SUPFAM" id="SSF53850">
    <property type="entry name" value="Periplasmic binding protein-like II"/>
    <property type="match status" value="1"/>
</dbReference>
<reference evidence="3 4" key="1">
    <citation type="submission" date="2019-02" db="EMBL/GenBank/DDBJ databases">
        <title>Genomic Encyclopedia of Type Strains, Phase IV (KMG-IV): sequencing the most valuable type-strain genomes for metagenomic binning, comparative biology and taxonomic classification.</title>
        <authorList>
            <person name="Goeker M."/>
        </authorList>
    </citation>
    <scope>NUCLEOTIDE SEQUENCE [LARGE SCALE GENOMIC DNA]</scope>
    <source>
        <strain evidence="3 4">K24</strain>
    </source>
</reference>
<evidence type="ECO:0000256" key="1">
    <source>
        <dbReference type="ARBA" id="ARBA00006987"/>
    </source>
</evidence>
<dbReference type="PANTHER" id="PTHR42928:SF5">
    <property type="entry name" value="BLR1237 PROTEIN"/>
    <property type="match status" value="1"/>
</dbReference>
<dbReference type="InterPro" id="IPR005064">
    <property type="entry name" value="BUG"/>
</dbReference>
<dbReference type="RefSeq" id="WP_130356677.1">
    <property type="nucleotide sequence ID" value="NZ_SGXC01000001.1"/>
</dbReference>
<dbReference type="CDD" id="cd13578">
    <property type="entry name" value="PBP2_Bug27"/>
    <property type="match status" value="1"/>
</dbReference>
<keyword evidence="2" id="KW-0732">Signal</keyword>
<comment type="caution">
    <text evidence="3">The sequence shown here is derived from an EMBL/GenBank/DDBJ whole genome shotgun (WGS) entry which is preliminary data.</text>
</comment>
<organism evidence="3 4">
    <name type="scientific">Pigmentiphaga kullae</name>
    <dbReference type="NCBI Taxonomy" id="151784"/>
    <lineage>
        <taxon>Bacteria</taxon>
        <taxon>Pseudomonadati</taxon>
        <taxon>Pseudomonadota</taxon>
        <taxon>Betaproteobacteria</taxon>
        <taxon>Burkholderiales</taxon>
        <taxon>Alcaligenaceae</taxon>
        <taxon>Pigmentiphaga</taxon>
    </lineage>
</organism>
<dbReference type="InterPro" id="IPR042100">
    <property type="entry name" value="Bug_dom1"/>
</dbReference>
<dbReference type="PANTHER" id="PTHR42928">
    <property type="entry name" value="TRICARBOXYLATE-BINDING PROTEIN"/>
    <property type="match status" value="1"/>
</dbReference>
<feature type="chain" id="PRO_5020279147" evidence="2">
    <location>
        <begin position="22"/>
        <end position="320"/>
    </location>
</feature>
<dbReference type="Pfam" id="PF03401">
    <property type="entry name" value="TctC"/>
    <property type="match status" value="1"/>
</dbReference>
<evidence type="ECO:0000256" key="2">
    <source>
        <dbReference type="SAM" id="SignalP"/>
    </source>
</evidence>
<comment type="similarity">
    <text evidence="1">Belongs to the UPF0065 (bug) family.</text>
</comment>
<gene>
    <name evidence="3" type="ORF">EV675_1488</name>
</gene>
<keyword evidence="3" id="KW-0675">Receptor</keyword>
<dbReference type="Proteomes" id="UP000292445">
    <property type="component" value="Unassembled WGS sequence"/>
</dbReference>
<evidence type="ECO:0000313" key="4">
    <source>
        <dbReference type="Proteomes" id="UP000292445"/>
    </source>
</evidence>